<evidence type="ECO:0000259" key="10">
    <source>
        <dbReference type="Pfam" id="PF01757"/>
    </source>
</evidence>
<evidence type="ECO:0000256" key="4">
    <source>
        <dbReference type="ARBA" id="ARBA00022692"/>
    </source>
</evidence>
<feature type="transmembrane region" description="Helical" evidence="9">
    <location>
        <begin position="41"/>
        <end position="62"/>
    </location>
</feature>
<feature type="transmembrane region" description="Helical" evidence="9">
    <location>
        <begin position="83"/>
        <end position="102"/>
    </location>
</feature>
<dbReference type="GO" id="GO:0009103">
    <property type="term" value="P:lipopolysaccharide biosynthetic process"/>
    <property type="evidence" value="ECO:0007669"/>
    <property type="project" value="TreeGrafter"/>
</dbReference>
<dbReference type="EMBL" id="SHKI01000004">
    <property type="protein sequence ID" value="RZT66039.1"/>
    <property type="molecule type" value="Genomic_DNA"/>
</dbReference>
<evidence type="ECO:0000256" key="2">
    <source>
        <dbReference type="ARBA" id="ARBA00022475"/>
    </source>
</evidence>
<accession>A0A4V6MCX0</accession>
<keyword evidence="7" id="KW-0012">Acyltransferase</keyword>
<feature type="transmembrane region" description="Helical" evidence="9">
    <location>
        <begin position="313"/>
        <end position="330"/>
    </location>
</feature>
<evidence type="ECO:0000256" key="3">
    <source>
        <dbReference type="ARBA" id="ARBA00022679"/>
    </source>
</evidence>
<dbReference type="GO" id="GO:0016747">
    <property type="term" value="F:acyltransferase activity, transferring groups other than amino-acyl groups"/>
    <property type="evidence" value="ECO:0007669"/>
    <property type="project" value="InterPro"/>
</dbReference>
<organism evidence="11 12">
    <name type="scientific">Leucobacter luti</name>
    <dbReference type="NCBI Taxonomy" id="340320"/>
    <lineage>
        <taxon>Bacteria</taxon>
        <taxon>Bacillati</taxon>
        <taxon>Actinomycetota</taxon>
        <taxon>Actinomycetes</taxon>
        <taxon>Micrococcales</taxon>
        <taxon>Microbacteriaceae</taxon>
        <taxon>Leucobacter</taxon>
    </lineage>
</organism>
<feature type="transmembrane region" description="Helical" evidence="9">
    <location>
        <begin position="209"/>
        <end position="229"/>
    </location>
</feature>
<keyword evidence="5 9" id="KW-1133">Transmembrane helix</keyword>
<reference evidence="11 12" key="1">
    <citation type="journal article" date="2015" name="Stand. Genomic Sci.">
        <title>Genomic Encyclopedia of Bacterial and Archaeal Type Strains, Phase III: the genomes of soil and plant-associated and newly described type strains.</title>
        <authorList>
            <person name="Whitman W.B."/>
            <person name="Woyke T."/>
            <person name="Klenk H.P."/>
            <person name="Zhou Y."/>
            <person name="Lilburn T.G."/>
            <person name="Beck B.J."/>
            <person name="De Vos P."/>
            <person name="Vandamme P."/>
            <person name="Eisen J.A."/>
            <person name="Garrity G."/>
            <person name="Hugenholtz P."/>
            <person name="Kyrpides N.C."/>
        </authorList>
    </citation>
    <scope>NUCLEOTIDE SEQUENCE [LARGE SCALE GENOMIC DNA]</scope>
    <source>
        <strain evidence="11 12">RF6</strain>
    </source>
</reference>
<sequence>MASHTSLSHSRPARFGGLDGLRAIAVGLVLVYHLFPRALPGGFLGVDVFFAISGFLITSLLLREVELRGGIRLGAFWRRRARRLLPALGLVLLVSTALALLAGGDLLVGIGRQIAGTAFFVSNWVFIAQGADYFARDTPELFRNTWSLSIEEQFYIVLPLLVLALLKLRGRSTRAVPLVLLGVASAALMAELSLQGADPTRVYFGSDTHTFGLLLGAAMAVLLHPRPGTAPAGPPGRAQQLLYGALALAGLATLTWLAFTLPEGSPQSFQGGFQLAIVAALLLVGAVTRPGAVIGRALDVQPLRWIGERSYGIYLWHWPLLLISSAALGATRPVTVAAVTLIATLAAAAASYRFVEQPVRKLGLRRSLRLLVRPATQTRRQRAVAITLGALLLVAVPAGTYAVISAPAQTTAADAIARGQAALDRASETDPADGQSGGEDPSDAAAPRATDPPEATPQKAPPPLPEGPEISAVGDSVMLASLPELEEVFPGIAVDAAVSRGMGVGIELAAEWAGAGTLRQVLVVGLGTNGPIDPTELDEMRAAAGNRPIVLVNAHADRDWIPGVNEELTRFADAHRGVVVADWTGAVADVPDALAGDDIHPNPSGGEIYAASVQRAIAALQEPGEALGFEVPRR</sequence>
<dbReference type="SUPFAM" id="SSF52266">
    <property type="entry name" value="SGNH hydrolase"/>
    <property type="match status" value="1"/>
</dbReference>
<dbReference type="RefSeq" id="WP_130453673.1">
    <property type="nucleotide sequence ID" value="NZ_QYAG01000001.1"/>
</dbReference>
<keyword evidence="4 9" id="KW-0812">Transmembrane</keyword>
<comment type="caution">
    <text evidence="11">The sequence shown here is derived from an EMBL/GenBank/DDBJ whole genome shotgun (WGS) entry which is preliminary data.</text>
</comment>
<dbReference type="CDD" id="cd01840">
    <property type="entry name" value="SGNH_hydrolase_yrhL_like"/>
    <property type="match status" value="1"/>
</dbReference>
<feature type="transmembrane region" description="Helical" evidence="9">
    <location>
        <begin position="336"/>
        <end position="355"/>
    </location>
</feature>
<feature type="transmembrane region" description="Helical" evidence="9">
    <location>
        <begin position="383"/>
        <end position="404"/>
    </location>
</feature>
<evidence type="ECO:0000313" key="11">
    <source>
        <dbReference type="EMBL" id="RZT66039.1"/>
    </source>
</evidence>
<dbReference type="OrthoDB" id="3404679at2"/>
<dbReference type="InterPro" id="IPR002656">
    <property type="entry name" value="Acyl_transf_3_dom"/>
</dbReference>
<feature type="region of interest" description="Disordered" evidence="8">
    <location>
        <begin position="421"/>
        <end position="471"/>
    </location>
</feature>
<proteinExistence type="predicted"/>
<dbReference type="Pfam" id="PF01757">
    <property type="entry name" value="Acyl_transf_3"/>
    <property type="match status" value="1"/>
</dbReference>
<dbReference type="InterPro" id="IPR036514">
    <property type="entry name" value="SGNH_hydro_sf"/>
</dbReference>
<evidence type="ECO:0000256" key="5">
    <source>
        <dbReference type="ARBA" id="ARBA00022989"/>
    </source>
</evidence>
<keyword evidence="12" id="KW-1185">Reference proteome</keyword>
<dbReference type="PANTHER" id="PTHR23028">
    <property type="entry name" value="ACETYLTRANSFERASE"/>
    <property type="match status" value="1"/>
</dbReference>
<keyword evidence="6 9" id="KW-0472">Membrane</keyword>
<evidence type="ECO:0000256" key="1">
    <source>
        <dbReference type="ARBA" id="ARBA00004651"/>
    </source>
</evidence>
<feature type="domain" description="Acyltransferase 3" evidence="10">
    <location>
        <begin position="17"/>
        <end position="350"/>
    </location>
</feature>
<dbReference type="AlphaFoldDB" id="A0A4V6MCX0"/>
<dbReference type="Proteomes" id="UP000291832">
    <property type="component" value="Unassembled WGS sequence"/>
</dbReference>
<protein>
    <submittedName>
        <fullName evidence="11">Peptidoglycan/LPS O-acetylase OafA/YrhL</fullName>
    </submittedName>
</protein>
<keyword evidence="3" id="KW-0808">Transferase</keyword>
<dbReference type="PANTHER" id="PTHR23028:SF53">
    <property type="entry name" value="ACYL_TRANSF_3 DOMAIN-CONTAINING PROTEIN"/>
    <property type="match status" value="1"/>
</dbReference>
<evidence type="ECO:0000256" key="9">
    <source>
        <dbReference type="SAM" id="Phobius"/>
    </source>
</evidence>
<evidence type="ECO:0000256" key="7">
    <source>
        <dbReference type="ARBA" id="ARBA00023315"/>
    </source>
</evidence>
<name>A0A4V6MCX0_9MICO</name>
<dbReference type="Gene3D" id="3.40.50.1110">
    <property type="entry name" value="SGNH hydrolase"/>
    <property type="match status" value="1"/>
</dbReference>
<feature type="transmembrane region" description="Helical" evidence="9">
    <location>
        <begin position="12"/>
        <end position="35"/>
    </location>
</feature>
<dbReference type="GO" id="GO:0005886">
    <property type="term" value="C:plasma membrane"/>
    <property type="evidence" value="ECO:0007669"/>
    <property type="project" value="UniProtKB-SubCell"/>
</dbReference>
<gene>
    <name evidence="11" type="ORF">EV139_1464</name>
</gene>
<feature type="transmembrane region" description="Helical" evidence="9">
    <location>
        <begin position="178"/>
        <end position="197"/>
    </location>
</feature>
<evidence type="ECO:0000313" key="12">
    <source>
        <dbReference type="Proteomes" id="UP000291832"/>
    </source>
</evidence>
<evidence type="ECO:0000256" key="8">
    <source>
        <dbReference type="SAM" id="MobiDB-lite"/>
    </source>
</evidence>
<dbReference type="InterPro" id="IPR050879">
    <property type="entry name" value="Acyltransferase_3"/>
</dbReference>
<feature type="transmembrane region" description="Helical" evidence="9">
    <location>
        <begin position="241"/>
        <end position="259"/>
    </location>
</feature>
<feature type="transmembrane region" description="Helical" evidence="9">
    <location>
        <begin position="271"/>
        <end position="292"/>
    </location>
</feature>
<comment type="subcellular location">
    <subcellularLocation>
        <location evidence="1">Cell membrane</location>
        <topology evidence="1">Multi-pass membrane protein</topology>
    </subcellularLocation>
</comment>
<evidence type="ECO:0000256" key="6">
    <source>
        <dbReference type="ARBA" id="ARBA00023136"/>
    </source>
</evidence>
<keyword evidence="2" id="KW-1003">Cell membrane</keyword>